<evidence type="ECO:0000256" key="4">
    <source>
        <dbReference type="ARBA" id="ARBA00023136"/>
    </source>
</evidence>
<feature type="compositionally biased region" description="Polar residues" evidence="6">
    <location>
        <begin position="13"/>
        <end position="23"/>
    </location>
</feature>
<dbReference type="OrthoDB" id="191334at2759"/>
<keyword evidence="3" id="KW-0808">Transferase</keyword>
<keyword evidence="5" id="KW-0325">Glycoprotein</keyword>
<dbReference type="InterPro" id="IPR003406">
    <property type="entry name" value="Glyco_trans_14"/>
</dbReference>
<dbReference type="PANTHER" id="PTHR31042:SF108">
    <property type="entry name" value="CORE-2_I-BRANCHING BETA-1,6-N-ACETYLGLUCOSAMINYLTRANSFERASE FAMILY PROTEIN"/>
    <property type="match status" value="1"/>
</dbReference>
<protein>
    <submittedName>
        <fullName evidence="7">Uncharacterized protein</fullName>
    </submittedName>
</protein>
<accession>A0A9Q0J573</accession>
<dbReference type="GO" id="GO:0016020">
    <property type="term" value="C:membrane"/>
    <property type="evidence" value="ECO:0007669"/>
    <property type="project" value="UniProtKB-SubCell"/>
</dbReference>
<comment type="caution">
    <text evidence="7">The sequence shown here is derived from an EMBL/GenBank/DDBJ whole genome shotgun (WGS) entry which is preliminary data.</text>
</comment>
<evidence type="ECO:0000256" key="5">
    <source>
        <dbReference type="ARBA" id="ARBA00023180"/>
    </source>
</evidence>
<keyword evidence="4" id="KW-0472">Membrane</keyword>
<reference evidence="7" key="1">
    <citation type="submission" date="2022-02" db="EMBL/GenBank/DDBJ databases">
        <authorList>
            <person name="Henning P.M."/>
            <person name="McCubbin A.G."/>
            <person name="Shore J.S."/>
        </authorList>
    </citation>
    <scope>NUCLEOTIDE SEQUENCE</scope>
    <source>
        <strain evidence="7">F60SS</strain>
        <tissue evidence="7">Leaves</tissue>
    </source>
</reference>
<dbReference type="EMBL" id="JAKUCV010006075">
    <property type="protein sequence ID" value="KAJ4828823.1"/>
    <property type="molecule type" value="Genomic_DNA"/>
</dbReference>
<sequence length="142" mass="16430">MSTQIHPPKYQTPMGSSRPSSSLAERHREGHLYSSLQKDDFLLEQSSMTLQISTLLWRHALLVLGEKRLWRKFKLPCLNLDSCYPEEHYFPTLLSMKDPKGCSHYTLTNVNWTGSVDGHPYFKFAPDCLQPLMDIADVIFRD</sequence>
<dbReference type="GO" id="GO:0016757">
    <property type="term" value="F:glycosyltransferase activity"/>
    <property type="evidence" value="ECO:0007669"/>
    <property type="project" value="UniProtKB-KW"/>
</dbReference>
<evidence type="ECO:0000256" key="1">
    <source>
        <dbReference type="ARBA" id="ARBA00004606"/>
    </source>
</evidence>
<evidence type="ECO:0000313" key="7">
    <source>
        <dbReference type="EMBL" id="KAJ4828823.1"/>
    </source>
</evidence>
<evidence type="ECO:0000256" key="3">
    <source>
        <dbReference type="ARBA" id="ARBA00022679"/>
    </source>
</evidence>
<dbReference type="AlphaFoldDB" id="A0A9Q0J573"/>
<reference evidence="7" key="2">
    <citation type="journal article" date="2023" name="Plants (Basel)">
        <title>Annotation of the Turnera subulata (Passifloraceae) Draft Genome Reveals the S-Locus Evolved after the Divergence of Turneroideae from Passifloroideae in a Stepwise Manner.</title>
        <authorList>
            <person name="Henning P.M."/>
            <person name="Roalson E.H."/>
            <person name="Mir W."/>
            <person name="McCubbin A.G."/>
            <person name="Shore J.S."/>
        </authorList>
    </citation>
    <scope>NUCLEOTIDE SEQUENCE</scope>
    <source>
        <strain evidence="7">F60SS</strain>
    </source>
</reference>
<gene>
    <name evidence="7" type="ORF">Tsubulata_041100</name>
</gene>
<dbReference type="PANTHER" id="PTHR31042">
    <property type="entry name" value="CORE-2/I-BRANCHING BETA-1,6-N-ACETYLGLUCOSAMINYLTRANSFERASE FAMILY PROTEIN-RELATED"/>
    <property type="match status" value="1"/>
</dbReference>
<organism evidence="7 8">
    <name type="scientific">Turnera subulata</name>
    <dbReference type="NCBI Taxonomy" id="218843"/>
    <lineage>
        <taxon>Eukaryota</taxon>
        <taxon>Viridiplantae</taxon>
        <taxon>Streptophyta</taxon>
        <taxon>Embryophyta</taxon>
        <taxon>Tracheophyta</taxon>
        <taxon>Spermatophyta</taxon>
        <taxon>Magnoliopsida</taxon>
        <taxon>eudicotyledons</taxon>
        <taxon>Gunneridae</taxon>
        <taxon>Pentapetalae</taxon>
        <taxon>rosids</taxon>
        <taxon>fabids</taxon>
        <taxon>Malpighiales</taxon>
        <taxon>Passifloraceae</taxon>
        <taxon>Turnera</taxon>
    </lineage>
</organism>
<keyword evidence="8" id="KW-1185">Reference proteome</keyword>
<keyword evidence="2" id="KW-0328">Glycosyltransferase</keyword>
<evidence type="ECO:0000256" key="2">
    <source>
        <dbReference type="ARBA" id="ARBA00022676"/>
    </source>
</evidence>
<dbReference type="Pfam" id="PF02485">
    <property type="entry name" value="Branch"/>
    <property type="match status" value="1"/>
</dbReference>
<evidence type="ECO:0000256" key="6">
    <source>
        <dbReference type="SAM" id="MobiDB-lite"/>
    </source>
</evidence>
<comment type="subcellular location">
    <subcellularLocation>
        <location evidence="1">Membrane</location>
        <topology evidence="1">Single-pass type II membrane protein</topology>
    </subcellularLocation>
</comment>
<feature type="region of interest" description="Disordered" evidence="6">
    <location>
        <begin position="1"/>
        <end position="24"/>
    </location>
</feature>
<evidence type="ECO:0000313" key="8">
    <source>
        <dbReference type="Proteomes" id="UP001141552"/>
    </source>
</evidence>
<dbReference type="InterPro" id="IPR044174">
    <property type="entry name" value="BC10-like"/>
</dbReference>
<proteinExistence type="predicted"/>
<name>A0A9Q0J573_9ROSI</name>
<dbReference type="Proteomes" id="UP001141552">
    <property type="component" value="Unassembled WGS sequence"/>
</dbReference>